<reference evidence="2" key="1">
    <citation type="submission" date="2017-06" db="EMBL/GenBank/DDBJ databases">
        <authorList>
            <person name="Varghese N."/>
            <person name="Submissions S."/>
        </authorList>
    </citation>
    <scope>NUCLEOTIDE SEQUENCE [LARGE SCALE GENOMIC DNA]</scope>
    <source>
        <strain evidence="2">LNB2</strain>
    </source>
</reference>
<organism evidence="1 2">
    <name type="scientific">Edaphosphingomonas laterariae</name>
    <dbReference type="NCBI Taxonomy" id="861865"/>
    <lineage>
        <taxon>Bacteria</taxon>
        <taxon>Pseudomonadati</taxon>
        <taxon>Pseudomonadota</taxon>
        <taxon>Alphaproteobacteria</taxon>
        <taxon>Sphingomonadales</taxon>
        <taxon>Rhizorhabdaceae</taxon>
        <taxon>Edaphosphingomonas</taxon>
    </lineage>
</organism>
<evidence type="ECO:0000313" key="2">
    <source>
        <dbReference type="Proteomes" id="UP000198281"/>
    </source>
</evidence>
<gene>
    <name evidence="1" type="ORF">SAMN06295912_10682</name>
</gene>
<dbReference type="InterPro" id="IPR036748">
    <property type="entry name" value="MTH938-like_sf"/>
</dbReference>
<dbReference type="InterPro" id="IPR007523">
    <property type="entry name" value="NDUFAF3/AAMDC"/>
</dbReference>
<accession>A0A239EF64</accession>
<evidence type="ECO:0000313" key="1">
    <source>
        <dbReference type="EMBL" id="SNS42663.1"/>
    </source>
</evidence>
<dbReference type="PANTHER" id="PTHR21192">
    <property type="entry name" value="NUCLEAR PROTEIN E3-3"/>
    <property type="match status" value="1"/>
</dbReference>
<sequence>MSGPFMDRDSTPEGPIVRGFRGHGYLVADRYVPGGLKLTPDDARDWTATDVATLTIDDVADLVAMAPPPEFILIGTGAAMTRPPVAFVRALEAAGIGVEAMDSKAAARAWGVLRGEGRWIAAALLPF</sequence>
<dbReference type="AlphaFoldDB" id="A0A239EF64"/>
<dbReference type="Gene3D" id="3.40.1230.10">
    <property type="entry name" value="MTH938-like"/>
    <property type="match status" value="1"/>
</dbReference>
<keyword evidence="2" id="KW-1185">Reference proteome</keyword>
<dbReference type="SUPFAM" id="SSF64076">
    <property type="entry name" value="MTH938-like"/>
    <property type="match status" value="1"/>
</dbReference>
<protein>
    <submittedName>
        <fullName evidence="1">Uncharacterized conserved protein, contains Mth938-like domain</fullName>
    </submittedName>
</protein>
<name>A0A239EF64_9SPHN</name>
<dbReference type="Proteomes" id="UP000198281">
    <property type="component" value="Unassembled WGS sequence"/>
</dbReference>
<proteinExistence type="predicted"/>
<dbReference type="Pfam" id="PF04430">
    <property type="entry name" value="DUF498"/>
    <property type="match status" value="1"/>
</dbReference>
<dbReference type="EMBL" id="FZOS01000006">
    <property type="protein sequence ID" value="SNS42663.1"/>
    <property type="molecule type" value="Genomic_DNA"/>
</dbReference>
<dbReference type="PANTHER" id="PTHR21192:SF2">
    <property type="entry name" value="NADH DEHYDROGENASE [UBIQUINONE] 1 ALPHA SUBCOMPLEX ASSEMBLY FACTOR 3"/>
    <property type="match status" value="1"/>
</dbReference>